<accession>A0A1G5BC68</accession>
<dbReference type="RefSeq" id="WP_139165405.1">
    <property type="nucleotide sequence ID" value="NZ_FMVJ01000002.1"/>
</dbReference>
<dbReference type="STRING" id="549386.SAMN02927923_00193"/>
<proteinExistence type="predicted"/>
<dbReference type="Proteomes" id="UP000199569">
    <property type="component" value="Unassembled WGS sequence"/>
</dbReference>
<evidence type="ECO:0000313" key="4">
    <source>
        <dbReference type="Proteomes" id="UP000199569"/>
    </source>
</evidence>
<protein>
    <submittedName>
        <fullName evidence="3">Uncharacterized protein</fullName>
    </submittedName>
</protein>
<organism evidence="3 4">
    <name type="scientific">Microvirga guangxiensis</name>
    <dbReference type="NCBI Taxonomy" id="549386"/>
    <lineage>
        <taxon>Bacteria</taxon>
        <taxon>Pseudomonadati</taxon>
        <taxon>Pseudomonadota</taxon>
        <taxon>Alphaproteobacteria</taxon>
        <taxon>Hyphomicrobiales</taxon>
        <taxon>Methylobacteriaceae</taxon>
        <taxon>Microvirga</taxon>
    </lineage>
</organism>
<reference evidence="3 4" key="1">
    <citation type="submission" date="2016-10" db="EMBL/GenBank/DDBJ databases">
        <authorList>
            <person name="de Groot N.N."/>
        </authorList>
    </citation>
    <scope>NUCLEOTIDE SEQUENCE [LARGE SCALE GENOMIC DNA]</scope>
    <source>
        <strain evidence="3 4">CGMCC 1.7666</strain>
    </source>
</reference>
<keyword evidence="4" id="KW-1185">Reference proteome</keyword>
<gene>
    <name evidence="3" type="ORF">SAMN02927923_00193</name>
</gene>
<dbReference type="PROSITE" id="PS51257">
    <property type="entry name" value="PROKAR_LIPOPROTEIN"/>
    <property type="match status" value="1"/>
</dbReference>
<sequence length="78" mass="8063">MHRIMIVSLLGLAGLALAGCSTSATPEGVLPRTDLPPPPSIGRSQRDRATTSSVGAQPQRRGLSVPSTLVPPRPAPRS</sequence>
<dbReference type="EMBL" id="FMVJ01000002">
    <property type="protein sequence ID" value="SCX87733.1"/>
    <property type="molecule type" value="Genomic_DNA"/>
</dbReference>
<evidence type="ECO:0000313" key="3">
    <source>
        <dbReference type="EMBL" id="SCX87733.1"/>
    </source>
</evidence>
<name>A0A1G5BC68_9HYPH</name>
<evidence type="ECO:0000256" key="1">
    <source>
        <dbReference type="SAM" id="MobiDB-lite"/>
    </source>
</evidence>
<feature type="chain" id="PRO_5011465893" evidence="2">
    <location>
        <begin position="19"/>
        <end position="78"/>
    </location>
</feature>
<dbReference type="AlphaFoldDB" id="A0A1G5BC68"/>
<evidence type="ECO:0000256" key="2">
    <source>
        <dbReference type="SAM" id="SignalP"/>
    </source>
</evidence>
<feature type="region of interest" description="Disordered" evidence="1">
    <location>
        <begin position="22"/>
        <end position="78"/>
    </location>
</feature>
<keyword evidence="2" id="KW-0732">Signal</keyword>
<feature type="signal peptide" evidence="2">
    <location>
        <begin position="1"/>
        <end position="18"/>
    </location>
</feature>
<feature type="compositionally biased region" description="Pro residues" evidence="1">
    <location>
        <begin position="69"/>
        <end position="78"/>
    </location>
</feature>